<proteinExistence type="predicted"/>
<evidence type="ECO:0000313" key="2">
    <source>
        <dbReference type="EMBL" id="GBP75897.1"/>
    </source>
</evidence>
<sequence length="97" mass="10868">MHARCSSFASKSNKRPENLTKSRPQLKSPLFMIGACCENELRATERHRILRRRRHRGGGIDCDPVAAARRGLGAVAGRPYLHVAPRPLCTPRTRNPI</sequence>
<dbReference type="Proteomes" id="UP000299102">
    <property type="component" value="Unassembled WGS sequence"/>
</dbReference>
<dbReference type="AlphaFoldDB" id="A0A4C1YNC9"/>
<feature type="region of interest" description="Disordered" evidence="1">
    <location>
        <begin position="1"/>
        <end position="26"/>
    </location>
</feature>
<gene>
    <name evidence="2" type="ORF">EVAR_11009_1</name>
</gene>
<evidence type="ECO:0000313" key="3">
    <source>
        <dbReference type="Proteomes" id="UP000299102"/>
    </source>
</evidence>
<reference evidence="2 3" key="1">
    <citation type="journal article" date="2019" name="Commun. Biol.">
        <title>The bagworm genome reveals a unique fibroin gene that provides high tensile strength.</title>
        <authorList>
            <person name="Kono N."/>
            <person name="Nakamura H."/>
            <person name="Ohtoshi R."/>
            <person name="Tomita M."/>
            <person name="Numata K."/>
            <person name="Arakawa K."/>
        </authorList>
    </citation>
    <scope>NUCLEOTIDE SEQUENCE [LARGE SCALE GENOMIC DNA]</scope>
</reference>
<dbReference type="EMBL" id="BGZK01001266">
    <property type="protein sequence ID" value="GBP75897.1"/>
    <property type="molecule type" value="Genomic_DNA"/>
</dbReference>
<keyword evidence="3" id="KW-1185">Reference proteome</keyword>
<evidence type="ECO:0000256" key="1">
    <source>
        <dbReference type="SAM" id="MobiDB-lite"/>
    </source>
</evidence>
<protein>
    <submittedName>
        <fullName evidence="2">Uncharacterized protein</fullName>
    </submittedName>
</protein>
<name>A0A4C1YNC9_EUMVA</name>
<comment type="caution">
    <text evidence="2">The sequence shown here is derived from an EMBL/GenBank/DDBJ whole genome shotgun (WGS) entry which is preliminary data.</text>
</comment>
<accession>A0A4C1YNC9</accession>
<organism evidence="2 3">
    <name type="scientific">Eumeta variegata</name>
    <name type="common">Bagworm moth</name>
    <name type="synonym">Eumeta japonica</name>
    <dbReference type="NCBI Taxonomy" id="151549"/>
    <lineage>
        <taxon>Eukaryota</taxon>
        <taxon>Metazoa</taxon>
        <taxon>Ecdysozoa</taxon>
        <taxon>Arthropoda</taxon>
        <taxon>Hexapoda</taxon>
        <taxon>Insecta</taxon>
        <taxon>Pterygota</taxon>
        <taxon>Neoptera</taxon>
        <taxon>Endopterygota</taxon>
        <taxon>Lepidoptera</taxon>
        <taxon>Glossata</taxon>
        <taxon>Ditrysia</taxon>
        <taxon>Tineoidea</taxon>
        <taxon>Psychidae</taxon>
        <taxon>Oiketicinae</taxon>
        <taxon>Eumeta</taxon>
    </lineage>
</organism>